<dbReference type="Pfam" id="PF00145">
    <property type="entry name" value="DNA_methylase"/>
    <property type="match status" value="1"/>
</dbReference>
<keyword evidence="5" id="KW-0680">Restriction system</keyword>
<organism evidence="8 9">
    <name type="scientific">Labedella phragmitis</name>
    <dbReference type="NCBI Taxonomy" id="2498849"/>
    <lineage>
        <taxon>Bacteria</taxon>
        <taxon>Bacillati</taxon>
        <taxon>Actinomycetota</taxon>
        <taxon>Actinomycetes</taxon>
        <taxon>Micrococcales</taxon>
        <taxon>Microbacteriaceae</taxon>
        <taxon>Labedella</taxon>
    </lineage>
</organism>
<comment type="caution">
    <text evidence="8">The sequence shown here is derived from an EMBL/GenBank/DDBJ whole genome shotgun (WGS) entry which is preliminary data.</text>
</comment>
<dbReference type="GO" id="GO:0032259">
    <property type="term" value="P:methylation"/>
    <property type="evidence" value="ECO:0007669"/>
    <property type="project" value="UniProtKB-KW"/>
</dbReference>
<keyword evidence="2 6" id="KW-0489">Methyltransferase</keyword>
<proteinExistence type="inferred from homology"/>
<evidence type="ECO:0000256" key="6">
    <source>
        <dbReference type="PROSITE-ProRule" id="PRU01016"/>
    </source>
</evidence>
<evidence type="ECO:0000256" key="2">
    <source>
        <dbReference type="ARBA" id="ARBA00022603"/>
    </source>
</evidence>
<dbReference type="GO" id="GO:0003677">
    <property type="term" value="F:DNA binding"/>
    <property type="evidence" value="ECO:0007669"/>
    <property type="project" value="TreeGrafter"/>
</dbReference>
<keyword evidence="3 6" id="KW-0808">Transferase</keyword>
<feature type="region of interest" description="Disordered" evidence="7">
    <location>
        <begin position="190"/>
        <end position="209"/>
    </location>
</feature>
<dbReference type="InterPro" id="IPR029063">
    <property type="entry name" value="SAM-dependent_MTases_sf"/>
</dbReference>
<comment type="similarity">
    <text evidence="6">Belongs to the class I-like SAM-binding methyltransferase superfamily. C5-methyltransferase family.</text>
</comment>
<dbReference type="AlphaFoldDB" id="A0A3S3YVR1"/>
<evidence type="ECO:0000256" key="7">
    <source>
        <dbReference type="SAM" id="MobiDB-lite"/>
    </source>
</evidence>
<dbReference type="EC" id="2.1.1.37" evidence="1"/>
<evidence type="ECO:0000313" key="8">
    <source>
        <dbReference type="EMBL" id="RWZ46145.1"/>
    </source>
</evidence>
<keyword evidence="4 6" id="KW-0949">S-adenosyl-L-methionine</keyword>
<dbReference type="Gene3D" id="3.90.120.10">
    <property type="entry name" value="DNA Methylase, subunit A, domain 2"/>
    <property type="match status" value="1"/>
</dbReference>
<dbReference type="InterPro" id="IPR001525">
    <property type="entry name" value="C5_MeTfrase"/>
</dbReference>
<dbReference type="RefSeq" id="WP_128496323.1">
    <property type="nucleotide sequence ID" value="NZ_RZNB01000009.1"/>
</dbReference>
<evidence type="ECO:0000256" key="3">
    <source>
        <dbReference type="ARBA" id="ARBA00022679"/>
    </source>
</evidence>
<evidence type="ECO:0000256" key="5">
    <source>
        <dbReference type="ARBA" id="ARBA00022747"/>
    </source>
</evidence>
<dbReference type="GO" id="GO:0009307">
    <property type="term" value="P:DNA restriction-modification system"/>
    <property type="evidence" value="ECO:0007669"/>
    <property type="project" value="UniProtKB-KW"/>
</dbReference>
<feature type="active site" evidence="6">
    <location>
        <position position="81"/>
    </location>
</feature>
<dbReference type="PANTHER" id="PTHR10629:SF52">
    <property type="entry name" value="DNA (CYTOSINE-5)-METHYLTRANSFERASE 1"/>
    <property type="match status" value="1"/>
</dbReference>
<protein>
    <recommendedName>
        <fullName evidence="1">DNA (cytosine-5-)-methyltransferase</fullName>
        <ecNumber evidence="1">2.1.1.37</ecNumber>
    </recommendedName>
</protein>
<dbReference type="GO" id="GO:0044027">
    <property type="term" value="P:negative regulation of gene expression via chromosomal CpG island methylation"/>
    <property type="evidence" value="ECO:0007669"/>
    <property type="project" value="TreeGrafter"/>
</dbReference>
<dbReference type="EMBL" id="RZNB01000009">
    <property type="protein sequence ID" value="RWZ46145.1"/>
    <property type="molecule type" value="Genomic_DNA"/>
</dbReference>
<reference evidence="8 9" key="1">
    <citation type="submission" date="2018-12" db="EMBL/GenBank/DDBJ databases">
        <authorList>
            <person name="Li F."/>
        </authorList>
    </citation>
    <scope>NUCLEOTIDE SEQUENCE [LARGE SCALE GENOMIC DNA]</scope>
    <source>
        <strain evidence="8 9">11W25H-1</strain>
    </source>
</reference>
<dbReference type="PANTHER" id="PTHR10629">
    <property type="entry name" value="CYTOSINE-SPECIFIC METHYLTRANSFERASE"/>
    <property type="match status" value="1"/>
</dbReference>
<accession>A0A3S3YVR1</accession>
<dbReference type="SUPFAM" id="SSF53335">
    <property type="entry name" value="S-adenosyl-L-methionine-dependent methyltransferases"/>
    <property type="match status" value="1"/>
</dbReference>
<dbReference type="Proteomes" id="UP000288547">
    <property type="component" value="Unassembled WGS sequence"/>
</dbReference>
<evidence type="ECO:0000313" key="9">
    <source>
        <dbReference type="Proteomes" id="UP000288547"/>
    </source>
</evidence>
<dbReference type="InterPro" id="IPR050390">
    <property type="entry name" value="C5-Methyltransferase"/>
</dbReference>
<dbReference type="GO" id="GO:0003886">
    <property type="term" value="F:DNA (cytosine-5-)-methyltransferase activity"/>
    <property type="evidence" value="ECO:0007669"/>
    <property type="project" value="UniProtKB-EC"/>
</dbReference>
<name>A0A3S3YVR1_9MICO</name>
<dbReference type="Gene3D" id="3.40.50.150">
    <property type="entry name" value="Vaccinia Virus protein VP39"/>
    <property type="match status" value="1"/>
</dbReference>
<dbReference type="OrthoDB" id="9813719at2"/>
<gene>
    <name evidence="8" type="ORF">ELQ90_16095</name>
</gene>
<evidence type="ECO:0000256" key="4">
    <source>
        <dbReference type="ARBA" id="ARBA00022691"/>
    </source>
</evidence>
<keyword evidence="9" id="KW-1185">Reference proteome</keyword>
<dbReference type="PROSITE" id="PS51679">
    <property type="entry name" value="SAM_MT_C5"/>
    <property type="match status" value="1"/>
</dbReference>
<evidence type="ECO:0000256" key="1">
    <source>
        <dbReference type="ARBA" id="ARBA00011975"/>
    </source>
</evidence>
<dbReference type="PRINTS" id="PR00105">
    <property type="entry name" value="C5METTRFRASE"/>
</dbReference>
<sequence length="440" mass="48106">MKAISLFSNCGAGDIGYSQAGFDFRVMAELDPDRLAVALANHPAATGIPGDLRKTWPDAVAAWRSLEGSERPDLLAACPPCQGMSSARSGLGSHKDLEAGGRDPRNLLVTVIESVARELRPRAIVVENVPAFLTRQVPNPLDGTPISAARLLIEALRDEYKVFAMVADLADWGVPQTRKRAFLTLIRRNEKAERPGSTPFPAPTHGGARPRVSITEALGQLGASVLDARDPGAASDPGNPMHFVPVWTEQRYMMVEAIAPNSGKGAWENDVCPRCGATSHDRDAALCARCDTPLLRPVVRDGNGWRLIKGFRNSSYSRMRADMPAATITTASGRVGSDKTIHPWENRLLSPYECAYLQTLPADFRWGDALERWGHTRVREMIGEAVPPRFTRLHGQAIRAFLGAADSDEIDLLDDEEKRVRRAHQLIDVSDQNGQAKEDL</sequence>